<reference evidence="1 2" key="1">
    <citation type="journal article" date="2016" name="Nat. Commun.">
        <title>Thousands of microbial genomes shed light on interconnected biogeochemical processes in an aquifer system.</title>
        <authorList>
            <person name="Anantharaman K."/>
            <person name="Brown C.T."/>
            <person name="Hug L.A."/>
            <person name="Sharon I."/>
            <person name="Castelle C.J."/>
            <person name="Probst A.J."/>
            <person name="Thomas B.C."/>
            <person name="Singh A."/>
            <person name="Wilkins M.J."/>
            <person name="Karaoz U."/>
            <person name="Brodie E.L."/>
            <person name="Williams K.H."/>
            <person name="Hubbard S.S."/>
            <person name="Banfield J.F."/>
        </authorList>
    </citation>
    <scope>NUCLEOTIDE SEQUENCE [LARGE SCALE GENOMIC DNA]</scope>
</reference>
<sequence length="220" mass="25345">MAINYHLQDQFLDKFFMSQFGPDFYLTGGTALARFYFHHRESIDLDLFTQNKNTDFAVLNLFVEKIGLAIGLKTVKQVVTNAFLQYIFEDISGEGLKVDIVKDIPVHFGEFKQEGMIRVDSLENIGTNKVLAIFGRTDHKDFIDLYYILHQTQLTFDYLVSLAKQKDVGLTEFYLANSIDQLQTATQMPALLRPLDVDVYKAFYKQISEKMLSKLKPEDT</sequence>
<protein>
    <recommendedName>
        <fullName evidence="3">Nucleotidyl transferase AbiEii/AbiGii toxin family protein</fullName>
    </recommendedName>
</protein>
<dbReference type="Gene3D" id="3.10.450.620">
    <property type="entry name" value="JHP933, nucleotidyltransferase-like core domain"/>
    <property type="match status" value="1"/>
</dbReference>
<proteinExistence type="predicted"/>
<gene>
    <name evidence="1" type="ORF">A2971_02015</name>
</gene>
<dbReference type="InterPro" id="IPR014942">
    <property type="entry name" value="AbiEii"/>
</dbReference>
<organism evidence="1 2">
    <name type="scientific">Candidatus Gottesmanbacteria bacterium RIFCSPLOWO2_01_FULL_46_21</name>
    <dbReference type="NCBI Taxonomy" id="1798393"/>
    <lineage>
        <taxon>Bacteria</taxon>
        <taxon>Candidatus Gottesmaniibacteriota</taxon>
    </lineage>
</organism>
<comment type="caution">
    <text evidence="1">The sequence shown here is derived from an EMBL/GenBank/DDBJ whole genome shotgun (WGS) entry which is preliminary data.</text>
</comment>
<evidence type="ECO:0000313" key="1">
    <source>
        <dbReference type="EMBL" id="OGG30350.1"/>
    </source>
</evidence>
<name>A0A1F6B0A2_9BACT</name>
<accession>A0A1F6B0A2</accession>
<dbReference type="EMBL" id="MFJW01000002">
    <property type="protein sequence ID" value="OGG30350.1"/>
    <property type="molecule type" value="Genomic_DNA"/>
</dbReference>
<dbReference type="Pfam" id="PF08843">
    <property type="entry name" value="AbiEii"/>
    <property type="match status" value="1"/>
</dbReference>
<dbReference type="Proteomes" id="UP000178461">
    <property type="component" value="Unassembled WGS sequence"/>
</dbReference>
<evidence type="ECO:0000313" key="2">
    <source>
        <dbReference type="Proteomes" id="UP000178461"/>
    </source>
</evidence>
<dbReference type="AlphaFoldDB" id="A0A1F6B0A2"/>
<evidence type="ECO:0008006" key="3">
    <source>
        <dbReference type="Google" id="ProtNLM"/>
    </source>
</evidence>